<feature type="signal peptide" evidence="6">
    <location>
        <begin position="1"/>
        <end position="27"/>
    </location>
</feature>
<keyword evidence="4" id="KW-1015">Disulfide bond</keyword>
<feature type="domain" description="Big-1" evidence="7">
    <location>
        <begin position="48"/>
        <end position="136"/>
    </location>
</feature>
<name>C1AEM3_GEMAT</name>
<keyword evidence="6" id="KW-0732">Signal</keyword>
<dbReference type="InterPro" id="IPR003343">
    <property type="entry name" value="Big_2"/>
</dbReference>
<dbReference type="InterPro" id="IPR013783">
    <property type="entry name" value="Ig-like_fold"/>
</dbReference>
<evidence type="ECO:0000256" key="3">
    <source>
        <dbReference type="ARBA" id="ARBA00023026"/>
    </source>
</evidence>
<dbReference type="Pfam" id="PF02368">
    <property type="entry name" value="Big_2"/>
    <property type="match status" value="1"/>
</dbReference>
<proteinExistence type="inferred from homology"/>
<evidence type="ECO:0000256" key="5">
    <source>
        <dbReference type="ARBA" id="ARBA00029955"/>
    </source>
</evidence>
<dbReference type="HOGENOM" id="CLU_355928_0_0_0"/>
<feature type="chain" id="PRO_5002906612" description="Intimin" evidence="6">
    <location>
        <begin position="28"/>
        <end position="788"/>
    </location>
</feature>
<keyword evidence="9" id="KW-1185">Reference proteome</keyword>
<evidence type="ECO:0000313" key="8">
    <source>
        <dbReference type="EMBL" id="BAH40950.1"/>
    </source>
</evidence>
<protein>
    <recommendedName>
        <fullName evidence="2">Intimin</fullName>
    </recommendedName>
    <alternativeName>
        <fullName evidence="5">Attaching and effacing protein</fullName>
    </alternativeName>
</protein>
<dbReference type="Gene3D" id="2.60.40.10">
    <property type="entry name" value="Immunoglobulins"/>
    <property type="match status" value="1"/>
</dbReference>
<dbReference type="eggNOG" id="COG5492">
    <property type="taxonomic scope" value="Bacteria"/>
</dbReference>
<evidence type="ECO:0000256" key="1">
    <source>
        <dbReference type="ARBA" id="ARBA00010116"/>
    </source>
</evidence>
<dbReference type="PROSITE" id="PS51127">
    <property type="entry name" value="BIG1"/>
    <property type="match status" value="1"/>
</dbReference>
<keyword evidence="3" id="KW-0843">Virulence</keyword>
<evidence type="ECO:0000256" key="2">
    <source>
        <dbReference type="ARBA" id="ARBA00017346"/>
    </source>
</evidence>
<dbReference type="KEGG" id="gau:GAU_3908"/>
<evidence type="ECO:0000256" key="6">
    <source>
        <dbReference type="SAM" id="SignalP"/>
    </source>
</evidence>
<evidence type="ECO:0000259" key="7">
    <source>
        <dbReference type="PROSITE" id="PS51127"/>
    </source>
</evidence>
<comment type="similarity">
    <text evidence="1">Belongs to the intimin/invasin family.</text>
</comment>
<sequence>MFMTPLRNFLARTVPAALWTSSLVLLATACGSSGDSGTDPGPAPTAIRADAGNQQTGVAGVALPTPLSVVVTDKDNKPVASRRVEWNVSAGSGSVSPAVSTTNSSGAATALWTLGTTAGTVRVTAQVSGLNPVTFTATVLPGAATTVVATPEVAYLGVGDTVRVRASVRDQHGNQIAGQEVTFSSLESNVASVNASGLVTALVQGTARIVAGGAGRADTVPVTVGPAGASLCGPVTARALALGEVYVPPAGSNSISACISAQNIINAEYALTLISTSTNFGAATILDVVSAGTNAPVFGALTGDGSTVSSALLDGLTGATVVQAGTDANTEAEWRRSLIAQRELTPLVNEARAWQTQRTSLSRSALLADLAVGDAIRLNVNSNLACSAADMRNGRVAAVGTRAVIVTDTDNPTGGYTDAEYTSILATFDTLVFPMDTSAFGAPSNISQYGKIILFYTRAVNALTPSGAAYTIGGFFFARDLYPKTARTGVQACAASNENEMFYLLVPDPNATINGNRRTKDEVTLLNLATIAHELQHLINASRRLYVNVGASPNEQTWLDEGLSHIAEELLFFRVAGFSSRQNITLNDISATTVRSEQFRNYASQNFSRFYNFLIAPETNSPYAPNDSLSTRGAIWNFLRYAAGRQGASGEAAFLRALVNSNTTGVANLQSVLSGNQFADYLRDWSVALIADDYTAATTTALGATYTIPAWSFRSIYPGLRFSGGGALGVYPIATRSLRSNVPQRVALAGGTSSYLRFSLSNTSALITVSSNGAVPPSSLRYALVRIR</sequence>
<dbReference type="AlphaFoldDB" id="C1AEM3"/>
<dbReference type="PROSITE" id="PS51257">
    <property type="entry name" value="PROKAR_LIPOPROTEIN"/>
    <property type="match status" value="1"/>
</dbReference>
<evidence type="ECO:0000256" key="4">
    <source>
        <dbReference type="ARBA" id="ARBA00023157"/>
    </source>
</evidence>
<accession>C1AEM3</accession>
<gene>
    <name evidence="8" type="ordered locus">GAU_3908</name>
</gene>
<dbReference type="Gene3D" id="2.60.40.1080">
    <property type="match status" value="1"/>
</dbReference>
<dbReference type="STRING" id="379066.GAU_3908"/>
<dbReference type="InterPro" id="IPR003344">
    <property type="entry name" value="Big_1_dom"/>
</dbReference>
<dbReference type="InterPro" id="IPR008964">
    <property type="entry name" value="Invasin/intimin_cell_adhesion"/>
</dbReference>
<dbReference type="SUPFAM" id="SSF49373">
    <property type="entry name" value="Invasin/intimin cell-adhesion fragments"/>
    <property type="match status" value="2"/>
</dbReference>
<organism evidence="8 9">
    <name type="scientific">Gemmatimonas aurantiaca (strain DSM 14586 / JCM 11422 / NBRC 100505 / T-27)</name>
    <dbReference type="NCBI Taxonomy" id="379066"/>
    <lineage>
        <taxon>Bacteria</taxon>
        <taxon>Pseudomonadati</taxon>
        <taxon>Gemmatimonadota</taxon>
        <taxon>Gemmatimonadia</taxon>
        <taxon>Gemmatimonadales</taxon>
        <taxon>Gemmatimonadaceae</taxon>
        <taxon>Gemmatimonas</taxon>
    </lineage>
</organism>
<dbReference type="Proteomes" id="UP000002209">
    <property type="component" value="Chromosome"/>
</dbReference>
<dbReference type="EMBL" id="AP009153">
    <property type="protein sequence ID" value="BAH40950.1"/>
    <property type="molecule type" value="Genomic_DNA"/>
</dbReference>
<reference evidence="9" key="1">
    <citation type="submission" date="2006-03" db="EMBL/GenBank/DDBJ databases">
        <title>Complete genome sequence of Gemmatimonas aurantiaca T-27 that represents a novel phylum Gemmatimonadetes.</title>
        <authorList>
            <person name="Takasaki K."/>
            <person name="Ichikawa N."/>
            <person name="Miura H."/>
            <person name="Matsushita S."/>
            <person name="Watanabe Y."/>
            <person name="Oguchi A."/>
            <person name="Ankai A."/>
            <person name="Yashiro I."/>
            <person name="Takahashi M."/>
            <person name="Terui Y."/>
            <person name="Fukui S."/>
            <person name="Yokoyama H."/>
            <person name="Tanikawa S."/>
            <person name="Hanada S."/>
            <person name="Kamagata Y."/>
            <person name="Fujita N."/>
        </authorList>
    </citation>
    <scope>NUCLEOTIDE SEQUENCE [LARGE SCALE GENOMIC DNA]</scope>
    <source>
        <strain evidence="9">T-27 / DSM 14586 / JCM 11422 / NBRC 100505</strain>
    </source>
</reference>
<evidence type="ECO:0000313" key="9">
    <source>
        <dbReference type="Proteomes" id="UP000002209"/>
    </source>
</evidence>